<dbReference type="Proteomes" id="UP000657006">
    <property type="component" value="Unassembled WGS sequence"/>
</dbReference>
<dbReference type="Gene3D" id="1.50.10.10">
    <property type="match status" value="1"/>
</dbReference>
<evidence type="ECO:0000313" key="2">
    <source>
        <dbReference type="EMBL" id="MBC8543532.1"/>
    </source>
</evidence>
<comment type="caution">
    <text evidence="2">The sequence shown here is derived from an EMBL/GenBank/DDBJ whole genome shotgun (WGS) entry which is preliminary data.</text>
</comment>
<name>A0A926DTN1_9FIRM</name>
<proteinExistence type="predicted"/>
<dbReference type="Pfam" id="PF22422">
    <property type="entry name" value="MGH1-like_GH"/>
    <property type="match status" value="1"/>
</dbReference>
<dbReference type="InterPro" id="IPR012341">
    <property type="entry name" value="6hp_glycosidase-like_sf"/>
</dbReference>
<dbReference type="InterPro" id="IPR054491">
    <property type="entry name" value="MGH1-like_GH"/>
</dbReference>
<dbReference type="InterPro" id="IPR008928">
    <property type="entry name" value="6-hairpin_glycosidase_sf"/>
</dbReference>
<dbReference type="AlphaFoldDB" id="A0A926DTN1"/>
<keyword evidence="3" id="KW-1185">Reference proteome</keyword>
<dbReference type="SUPFAM" id="SSF48208">
    <property type="entry name" value="Six-hairpin glycosidases"/>
    <property type="match status" value="1"/>
</dbReference>
<accession>A0A926DTN1</accession>
<evidence type="ECO:0000259" key="1">
    <source>
        <dbReference type="Pfam" id="PF22422"/>
    </source>
</evidence>
<feature type="domain" description="Mannosylglycerate hydrolase MGH1-like glycoside hydrolase" evidence="1">
    <location>
        <begin position="73"/>
        <end position="366"/>
    </location>
</feature>
<dbReference type="GO" id="GO:0005975">
    <property type="term" value="P:carbohydrate metabolic process"/>
    <property type="evidence" value="ECO:0007669"/>
    <property type="project" value="InterPro"/>
</dbReference>
<evidence type="ECO:0000313" key="3">
    <source>
        <dbReference type="Proteomes" id="UP000657006"/>
    </source>
</evidence>
<organism evidence="2 3">
    <name type="scientific">Bianquea renquensis</name>
    <dbReference type="NCBI Taxonomy" id="2763661"/>
    <lineage>
        <taxon>Bacteria</taxon>
        <taxon>Bacillati</taxon>
        <taxon>Bacillota</taxon>
        <taxon>Clostridia</taxon>
        <taxon>Eubacteriales</taxon>
        <taxon>Bianqueaceae</taxon>
        <taxon>Bianquea</taxon>
    </lineage>
</organism>
<reference evidence="2" key="1">
    <citation type="submission" date="2020-08" db="EMBL/GenBank/DDBJ databases">
        <title>Genome public.</title>
        <authorList>
            <person name="Liu C."/>
            <person name="Sun Q."/>
        </authorList>
    </citation>
    <scope>NUCLEOTIDE SEQUENCE</scope>
    <source>
        <strain evidence="2">NSJ-32</strain>
    </source>
</reference>
<protein>
    <recommendedName>
        <fullName evidence="1">Mannosylglycerate hydrolase MGH1-like glycoside hydrolase domain-containing protein</fullName>
    </recommendedName>
</protein>
<dbReference type="EMBL" id="JACRSQ010000010">
    <property type="protein sequence ID" value="MBC8543532.1"/>
    <property type="molecule type" value="Genomic_DNA"/>
</dbReference>
<gene>
    <name evidence="2" type="ORF">H8730_08245</name>
</gene>
<dbReference type="RefSeq" id="WP_249289675.1">
    <property type="nucleotide sequence ID" value="NZ_JACRSQ010000010.1"/>
</dbReference>
<sequence>MKVEVTFQTADRALQKLYNAAEEKEKHNIRYFGDRKVLVEGGGYNNIWLETQPMGGGMYAKRDMEAALNNQLLFMEYQKENGRIPGMIVNRDGVLDPKYDWFQGFCFPDPAFSLYFWNGENRDYLLKLYHTLKAIDEYWWTYRDSDHDGCLETWCICDTGEDNCTRFFDAPGFWGGEEPPTGVAKLPYESMDYMAYSYEARKTLAAISAILDNGEEADWEQKAEAVRKKLREYLWIEDKNACYDRDCQNEFMDILLHNNIRVMHHGAFDQEMADRFIAHHMLNPKEFWTPMPLPSIAVNDAFFRNNEDNDWSGQPEGLTYQRAIRAMENYGHYAELTMIGKKLMEAAGEEGLFTQQYDPFTGRPSTPHKNDYGPTILAILEYIERFYGVHVDKTELYWGCLPGGGQSRVYRQQWGEHLYAMVHEGEWNTAYLDGEELFSVSDGVRVVTDREGRIGRIAGIDVEAHKVTVRTAQGATASAVIGPNEVFAWRDGSLCLEAKIPFAADEALLKEWRKPLPRQ</sequence>